<dbReference type="EMBL" id="BABT02000032">
    <property type="protein sequence ID" value="GAA94349.1"/>
    <property type="molecule type" value="Genomic_DNA"/>
</dbReference>
<dbReference type="Proteomes" id="UP000009131">
    <property type="component" value="Unassembled WGS sequence"/>
</dbReference>
<evidence type="ECO:0000313" key="3">
    <source>
        <dbReference type="Proteomes" id="UP000009131"/>
    </source>
</evidence>
<dbReference type="AlphaFoldDB" id="G7DUT9"/>
<evidence type="ECO:0000256" key="1">
    <source>
        <dbReference type="SAM" id="MobiDB-lite"/>
    </source>
</evidence>
<accession>G7DUT9</accession>
<dbReference type="InParanoid" id="G7DUT9"/>
<feature type="compositionally biased region" description="Basic and acidic residues" evidence="1">
    <location>
        <begin position="1"/>
        <end position="16"/>
    </location>
</feature>
<reference evidence="2 3" key="2">
    <citation type="journal article" date="2012" name="Open Biol.">
        <title>Characteristics of nucleosomes and linker DNA regions on the genome of the basidiomycete Mixia osmundae revealed by mono- and dinucleosome mapping.</title>
        <authorList>
            <person name="Nishida H."/>
            <person name="Kondo S."/>
            <person name="Matsumoto T."/>
            <person name="Suzuki Y."/>
            <person name="Yoshikawa H."/>
            <person name="Taylor T.D."/>
            <person name="Sugiyama J."/>
        </authorList>
    </citation>
    <scope>NUCLEOTIDE SEQUENCE [LARGE SCALE GENOMIC DNA]</scope>
    <source>
        <strain evidence="3">CBS 9802 / IAM 14324 / JCM 22182 / KY 12970</strain>
    </source>
</reference>
<gene>
    <name evidence="2" type="primary">Mo01000</name>
    <name evidence="2" type="ORF">E5Q_01000</name>
</gene>
<dbReference type="RefSeq" id="XP_014565999.1">
    <property type="nucleotide sequence ID" value="XM_014710513.1"/>
</dbReference>
<feature type="region of interest" description="Disordered" evidence="1">
    <location>
        <begin position="1"/>
        <end position="20"/>
    </location>
</feature>
<proteinExistence type="predicted"/>
<evidence type="ECO:0000313" key="2">
    <source>
        <dbReference type="EMBL" id="GAA94349.1"/>
    </source>
</evidence>
<reference evidence="2 3" key="1">
    <citation type="journal article" date="2011" name="J. Gen. Appl. Microbiol.">
        <title>Draft genome sequencing of the enigmatic basidiomycete Mixia osmundae.</title>
        <authorList>
            <person name="Nishida H."/>
            <person name="Nagatsuka Y."/>
            <person name="Sugiyama J."/>
        </authorList>
    </citation>
    <scope>NUCLEOTIDE SEQUENCE [LARGE SCALE GENOMIC DNA]</scope>
    <source>
        <strain evidence="3">CBS 9802 / IAM 14324 / JCM 22182 / KY 12970</strain>
    </source>
</reference>
<organism evidence="2 3">
    <name type="scientific">Mixia osmundae (strain CBS 9802 / IAM 14324 / JCM 22182 / KY 12970)</name>
    <dbReference type="NCBI Taxonomy" id="764103"/>
    <lineage>
        <taxon>Eukaryota</taxon>
        <taxon>Fungi</taxon>
        <taxon>Dikarya</taxon>
        <taxon>Basidiomycota</taxon>
        <taxon>Pucciniomycotina</taxon>
        <taxon>Mixiomycetes</taxon>
        <taxon>Mixiales</taxon>
        <taxon>Mixiaceae</taxon>
        <taxon>Mixia</taxon>
    </lineage>
</organism>
<dbReference type="HOGENOM" id="CLU_3143461_0_0_1"/>
<name>G7DUT9_MIXOS</name>
<keyword evidence="3" id="KW-1185">Reference proteome</keyword>
<protein>
    <submittedName>
        <fullName evidence="2">Uncharacterized protein</fullName>
    </submittedName>
</protein>
<comment type="caution">
    <text evidence="2">The sequence shown here is derived from an EMBL/GenBank/DDBJ whole genome shotgun (WGS) entry which is preliminary data.</text>
</comment>
<sequence length="49" mass="5780">MASKLSDQDDSRERQGSCDPSLVLNGELLRSSWNWPSWNRLRVFFYGFQ</sequence>